<name>A0AAN8FNY6_TRICO</name>
<evidence type="ECO:0000313" key="1">
    <source>
        <dbReference type="EMBL" id="KAK5982841.1"/>
    </source>
</evidence>
<sequence length="90" mass="9916">ITTDNVSTDFALSVAVVDLLVSMVTEGWRVIARNTTNAYTVRGWNDPAHQERCSTNDCRSVTMLETFQSVAVNENCCDCENVTTVNLINA</sequence>
<feature type="non-terminal residue" evidence="1">
    <location>
        <position position="90"/>
    </location>
</feature>
<evidence type="ECO:0000313" key="2">
    <source>
        <dbReference type="Proteomes" id="UP001331761"/>
    </source>
</evidence>
<gene>
    <name evidence="1" type="ORF">GCK32_017056</name>
</gene>
<keyword evidence="2" id="KW-1185">Reference proteome</keyword>
<dbReference type="EMBL" id="WIXE01004657">
    <property type="protein sequence ID" value="KAK5982841.1"/>
    <property type="molecule type" value="Genomic_DNA"/>
</dbReference>
<proteinExistence type="predicted"/>
<organism evidence="1 2">
    <name type="scientific">Trichostrongylus colubriformis</name>
    <name type="common">Black scour worm</name>
    <dbReference type="NCBI Taxonomy" id="6319"/>
    <lineage>
        <taxon>Eukaryota</taxon>
        <taxon>Metazoa</taxon>
        <taxon>Ecdysozoa</taxon>
        <taxon>Nematoda</taxon>
        <taxon>Chromadorea</taxon>
        <taxon>Rhabditida</taxon>
        <taxon>Rhabditina</taxon>
        <taxon>Rhabditomorpha</taxon>
        <taxon>Strongyloidea</taxon>
        <taxon>Trichostrongylidae</taxon>
        <taxon>Trichostrongylus</taxon>
    </lineage>
</organism>
<dbReference type="Proteomes" id="UP001331761">
    <property type="component" value="Unassembled WGS sequence"/>
</dbReference>
<feature type="non-terminal residue" evidence="1">
    <location>
        <position position="1"/>
    </location>
</feature>
<accession>A0AAN8FNY6</accession>
<comment type="caution">
    <text evidence="1">The sequence shown here is derived from an EMBL/GenBank/DDBJ whole genome shotgun (WGS) entry which is preliminary data.</text>
</comment>
<protein>
    <submittedName>
        <fullName evidence="1">Uncharacterized protein</fullName>
    </submittedName>
</protein>
<dbReference type="AlphaFoldDB" id="A0AAN8FNY6"/>
<reference evidence="1 2" key="1">
    <citation type="submission" date="2019-10" db="EMBL/GenBank/DDBJ databases">
        <title>Assembly and Annotation for the nematode Trichostrongylus colubriformis.</title>
        <authorList>
            <person name="Martin J."/>
        </authorList>
    </citation>
    <scope>NUCLEOTIDE SEQUENCE [LARGE SCALE GENOMIC DNA]</scope>
    <source>
        <strain evidence="1">G859</strain>
        <tissue evidence="1">Whole worm</tissue>
    </source>
</reference>